<evidence type="ECO:0000259" key="2">
    <source>
        <dbReference type="Pfam" id="PF22725"/>
    </source>
</evidence>
<evidence type="ECO:0000313" key="4">
    <source>
        <dbReference type="Proteomes" id="UP000093080"/>
    </source>
</evidence>
<evidence type="ECO:0000259" key="1">
    <source>
        <dbReference type="Pfam" id="PF01408"/>
    </source>
</evidence>
<dbReference type="InterPro" id="IPR055170">
    <property type="entry name" value="GFO_IDH_MocA-like_dom"/>
</dbReference>
<reference evidence="3 4" key="1">
    <citation type="submission" date="2016-06" db="EMBL/GenBank/DDBJ databases">
        <title>Respiratory ammonification of nitrate coupled to the oxidation of elemental sulfur in deep-sea autotrophic thermophilic bacteria.</title>
        <authorList>
            <person name="Slobodkina G.B."/>
            <person name="Mardanov A.V."/>
            <person name="Ravin N.V."/>
            <person name="Frolova A.A."/>
            <person name="Viryasiv M.B."/>
            <person name="Chernyh N.A."/>
            <person name="Bonch-Osmolovskaya E.A."/>
            <person name="Slobodkin A.I."/>
        </authorList>
    </citation>
    <scope>NUCLEOTIDE SEQUENCE [LARGE SCALE GENOMIC DNA]</scope>
    <source>
        <strain evidence="3 4">S69</strain>
    </source>
</reference>
<dbReference type="EMBL" id="MAGO01000008">
    <property type="protein sequence ID" value="OCC14904.1"/>
    <property type="molecule type" value="Genomic_DNA"/>
</dbReference>
<dbReference type="PANTHER" id="PTHR43377">
    <property type="entry name" value="BILIVERDIN REDUCTASE A"/>
    <property type="match status" value="1"/>
</dbReference>
<dbReference type="Gene3D" id="3.40.50.720">
    <property type="entry name" value="NAD(P)-binding Rossmann-like Domain"/>
    <property type="match status" value="1"/>
</dbReference>
<dbReference type="Pfam" id="PF01408">
    <property type="entry name" value="GFO_IDH_MocA"/>
    <property type="match status" value="1"/>
</dbReference>
<feature type="domain" description="Gfo/Idh/MocA-like oxidoreductase N-terminal" evidence="1">
    <location>
        <begin position="1"/>
        <end position="117"/>
    </location>
</feature>
<dbReference type="InterPro" id="IPR036291">
    <property type="entry name" value="NAD(P)-bd_dom_sf"/>
</dbReference>
<protein>
    <submittedName>
        <fullName evidence="3">Oxidoreductase, Gfo/Idh/MocA family</fullName>
    </submittedName>
</protein>
<organism evidence="3 4">
    <name type="scientific">Dissulfuribacter thermophilus</name>
    <dbReference type="NCBI Taxonomy" id="1156395"/>
    <lineage>
        <taxon>Bacteria</taxon>
        <taxon>Pseudomonadati</taxon>
        <taxon>Thermodesulfobacteriota</taxon>
        <taxon>Dissulfuribacteria</taxon>
        <taxon>Dissulfuribacterales</taxon>
        <taxon>Dissulfuribacteraceae</taxon>
        <taxon>Dissulfuribacter</taxon>
    </lineage>
</organism>
<accession>A0A1B9F503</accession>
<dbReference type="SUPFAM" id="SSF55347">
    <property type="entry name" value="Glyceraldehyde-3-phosphate dehydrogenase-like, C-terminal domain"/>
    <property type="match status" value="1"/>
</dbReference>
<dbReference type="PATRIC" id="fig|1156395.6.peg.1715"/>
<dbReference type="STRING" id="1156395.DBT_1699"/>
<proteinExistence type="predicted"/>
<dbReference type="AlphaFoldDB" id="A0A1B9F503"/>
<dbReference type="InterPro" id="IPR051450">
    <property type="entry name" value="Gfo/Idh/MocA_Oxidoreductases"/>
</dbReference>
<dbReference type="Gene3D" id="3.30.360.10">
    <property type="entry name" value="Dihydrodipicolinate Reductase, domain 2"/>
    <property type="match status" value="1"/>
</dbReference>
<keyword evidence="4" id="KW-1185">Reference proteome</keyword>
<comment type="caution">
    <text evidence="3">The sequence shown here is derived from an EMBL/GenBank/DDBJ whole genome shotgun (WGS) entry which is preliminary data.</text>
</comment>
<dbReference type="GO" id="GO:0000166">
    <property type="term" value="F:nucleotide binding"/>
    <property type="evidence" value="ECO:0007669"/>
    <property type="project" value="InterPro"/>
</dbReference>
<dbReference type="SUPFAM" id="SSF51735">
    <property type="entry name" value="NAD(P)-binding Rossmann-fold domains"/>
    <property type="match status" value="1"/>
</dbReference>
<dbReference type="InterPro" id="IPR000683">
    <property type="entry name" value="Gfo/Idh/MocA-like_OxRdtase_N"/>
</dbReference>
<gene>
    <name evidence="3" type="ORF">DBT_1699</name>
</gene>
<name>A0A1B9F503_9BACT</name>
<feature type="domain" description="GFO/IDH/MocA-like oxidoreductase" evidence="2">
    <location>
        <begin position="146"/>
        <end position="222"/>
    </location>
</feature>
<dbReference type="PANTHER" id="PTHR43377:SF1">
    <property type="entry name" value="BILIVERDIN REDUCTASE A"/>
    <property type="match status" value="1"/>
</dbReference>
<evidence type="ECO:0000313" key="3">
    <source>
        <dbReference type="EMBL" id="OCC14904.1"/>
    </source>
</evidence>
<dbReference type="Proteomes" id="UP000093080">
    <property type="component" value="Unassembled WGS sequence"/>
</dbReference>
<sequence length="320" mass="35931">MKVGVIGVGYLGRFHAQKYASMQDVELLYVCDISEKRGEEVAKETGSRFIKDYREIASEVDAVSIVVPTNQHFEIAKYFLEAGVHCLVEKPITEHLYEAEALIEIAKEKGCILQVGHLERFNPAIRFLEDHVEKPLFIEAHRLSGFKERALDVDVILDLMIHDIDLTLAFVNSEIKEIRAVGVPVLSPKIDIANARIMFENGCNANLTASRISLQTMRRIRIFQPGLYLSADCLEQSNLMVTADLERPPTEAIVPRPISHERSDILMDELMHFVDCIKNGVKPKVAGEDGLKALEVAQQIKAKIQEGLGVYEECIGKKSF</sequence>
<dbReference type="Pfam" id="PF22725">
    <property type="entry name" value="GFO_IDH_MocA_C3"/>
    <property type="match status" value="1"/>
</dbReference>